<evidence type="ECO:0000256" key="1">
    <source>
        <dbReference type="ARBA" id="ARBA00004141"/>
    </source>
</evidence>
<dbReference type="PANTHER" id="PTHR30249">
    <property type="entry name" value="PUTATIVE SEROTONIN TRANSPORTER"/>
    <property type="match status" value="1"/>
</dbReference>
<evidence type="ECO:0000313" key="6">
    <source>
        <dbReference type="EMBL" id="PCC99123.1"/>
    </source>
</evidence>
<evidence type="ECO:0000313" key="9">
    <source>
        <dbReference type="Proteomes" id="UP000344571"/>
    </source>
</evidence>
<evidence type="ECO:0000256" key="2">
    <source>
        <dbReference type="ARBA" id="ARBA00022692"/>
    </source>
</evidence>
<feature type="transmembrane region" description="Helical" evidence="5">
    <location>
        <begin position="33"/>
        <end position="54"/>
    </location>
</feature>
<keyword evidence="4 5" id="KW-0472">Membrane</keyword>
<feature type="transmembrane region" description="Helical" evidence="5">
    <location>
        <begin position="95"/>
        <end position="117"/>
    </location>
</feature>
<reference evidence="6 8" key="1">
    <citation type="submission" date="2017-09" db="EMBL/GenBank/DDBJ databases">
        <title>Bacterial and phytoplankton interrelationship in Kongsfjorden, an Arctic fjord.</title>
        <authorList>
            <person name="Sinha R."/>
            <person name="Krishnan K."/>
        </authorList>
    </citation>
    <scope>NUCLEOTIDE SEQUENCE [LARGE SCALE GENOMIC DNA]</scope>
    <source>
        <strain evidence="6 8">58</strain>
    </source>
</reference>
<dbReference type="GO" id="GO:0016020">
    <property type="term" value="C:membrane"/>
    <property type="evidence" value="ECO:0007669"/>
    <property type="project" value="UniProtKB-SubCell"/>
</dbReference>
<organism evidence="6 8">
    <name type="scientific">Halopseudomonas pelagia</name>
    <dbReference type="NCBI Taxonomy" id="553151"/>
    <lineage>
        <taxon>Bacteria</taxon>
        <taxon>Pseudomonadati</taxon>
        <taxon>Pseudomonadota</taxon>
        <taxon>Gammaproteobacteria</taxon>
        <taxon>Pseudomonadales</taxon>
        <taxon>Pseudomonadaceae</taxon>
        <taxon>Halopseudomonas</taxon>
    </lineage>
</organism>
<feature type="transmembrane region" description="Helical" evidence="5">
    <location>
        <begin position="149"/>
        <end position="170"/>
    </location>
</feature>
<keyword evidence="3 5" id="KW-1133">Transmembrane helix</keyword>
<dbReference type="AlphaFoldDB" id="A0AA91Z5Q4"/>
<feature type="transmembrane region" description="Helical" evidence="5">
    <location>
        <begin position="6"/>
        <end position="26"/>
    </location>
</feature>
<protein>
    <submittedName>
        <fullName evidence="7">LrgB family protein</fullName>
    </submittedName>
</protein>
<comment type="subcellular location">
    <subcellularLocation>
        <location evidence="1">Membrane</location>
        <topology evidence="1">Multi-pass membrane protein</topology>
    </subcellularLocation>
</comment>
<sequence length="227" mass="24095">MLSIVTSLPMFAPMLTLGAYQAALYIHQRSGSLLLQPVIVTLLLVIAALWLLQIDYDQYRQAANPIALLLGPATVALAVPLYLQRHRIGQLLWPIMLTLLFGGALIIFLTLLLAWLFGAEWVTLMSLAPKSVTMPIAMLLSEQIGGNPALTAALVMLTGVVGTVMAPSLLRLAGVDSPVARGFTLGMNAHAIGTAYAVQEGGESAAFAALAMSLMGVFTALVLPWVM</sequence>
<dbReference type="EMBL" id="NWMT01000142">
    <property type="protein sequence ID" value="PCC99123.1"/>
    <property type="molecule type" value="Genomic_DNA"/>
</dbReference>
<evidence type="ECO:0000313" key="8">
    <source>
        <dbReference type="Proteomes" id="UP000243750"/>
    </source>
</evidence>
<keyword evidence="9" id="KW-1185">Reference proteome</keyword>
<gene>
    <name evidence="6" type="ORF">CO192_12420</name>
    <name evidence="7" type="ORF">EAO82_20365</name>
</gene>
<proteinExistence type="predicted"/>
<dbReference type="EMBL" id="CP033116">
    <property type="protein sequence ID" value="QFY58501.1"/>
    <property type="molecule type" value="Genomic_DNA"/>
</dbReference>
<dbReference type="InterPro" id="IPR007300">
    <property type="entry name" value="CidB/LrgB"/>
</dbReference>
<feature type="transmembrane region" description="Helical" evidence="5">
    <location>
        <begin position="205"/>
        <end position="226"/>
    </location>
</feature>
<keyword evidence="2 5" id="KW-0812">Transmembrane</keyword>
<evidence type="ECO:0000256" key="5">
    <source>
        <dbReference type="SAM" id="Phobius"/>
    </source>
</evidence>
<evidence type="ECO:0000256" key="4">
    <source>
        <dbReference type="ARBA" id="ARBA00023136"/>
    </source>
</evidence>
<evidence type="ECO:0000313" key="7">
    <source>
        <dbReference type="EMBL" id="QFY58501.1"/>
    </source>
</evidence>
<name>A0AA91Z5Q4_9GAMM</name>
<reference evidence="7 9" key="2">
    <citation type="submission" date="2018-10" db="EMBL/GenBank/DDBJ databases">
        <title>Complete genome sequence of Pseudomonas pelagia strain Kongs-67.</title>
        <authorList>
            <person name="Sinha R.K."/>
            <person name="Krishnan K."/>
        </authorList>
    </citation>
    <scope>NUCLEOTIDE SEQUENCE [LARGE SCALE GENOMIC DNA]</scope>
    <source>
        <strain evidence="7 9">Kongs-67</strain>
    </source>
</reference>
<dbReference type="Pfam" id="PF04172">
    <property type="entry name" value="LrgB"/>
    <property type="match status" value="1"/>
</dbReference>
<accession>A0AA91Z5Q4</accession>
<feature type="transmembrane region" description="Helical" evidence="5">
    <location>
        <begin position="66"/>
        <end position="83"/>
    </location>
</feature>
<dbReference type="Proteomes" id="UP000243750">
    <property type="component" value="Unassembled WGS sequence"/>
</dbReference>
<dbReference type="Proteomes" id="UP000344571">
    <property type="component" value="Chromosome"/>
</dbReference>
<feature type="transmembrane region" description="Helical" evidence="5">
    <location>
        <begin position="182"/>
        <end position="199"/>
    </location>
</feature>
<dbReference type="PANTHER" id="PTHR30249:SF0">
    <property type="entry name" value="PLASTIDAL GLYCOLATE_GLYCERATE TRANSLOCATOR 1, CHLOROPLASTIC"/>
    <property type="match status" value="1"/>
</dbReference>
<evidence type="ECO:0000256" key="3">
    <source>
        <dbReference type="ARBA" id="ARBA00022989"/>
    </source>
</evidence>